<feature type="transmembrane region" description="Helical" evidence="7">
    <location>
        <begin position="111"/>
        <end position="131"/>
    </location>
</feature>
<protein>
    <submittedName>
        <fullName evidence="9">ABC transporter permease</fullName>
    </submittedName>
</protein>
<dbReference type="Gene3D" id="1.10.3720.10">
    <property type="entry name" value="MetI-like"/>
    <property type="match status" value="1"/>
</dbReference>
<dbReference type="Pfam" id="PF00528">
    <property type="entry name" value="BPD_transp_1"/>
    <property type="match status" value="1"/>
</dbReference>
<evidence type="ECO:0000259" key="8">
    <source>
        <dbReference type="PROSITE" id="PS50928"/>
    </source>
</evidence>
<proteinExistence type="inferred from homology"/>
<organism evidence="9 10">
    <name type="scientific">Salininema proteolyticum</name>
    <dbReference type="NCBI Taxonomy" id="1607685"/>
    <lineage>
        <taxon>Bacteria</taxon>
        <taxon>Bacillati</taxon>
        <taxon>Actinomycetota</taxon>
        <taxon>Actinomycetes</taxon>
        <taxon>Glycomycetales</taxon>
        <taxon>Glycomycetaceae</taxon>
        <taxon>Salininema</taxon>
    </lineage>
</organism>
<evidence type="ECO:0000256" key="2">
    <source>
        <dbReference type="ARBA" id="ARBA00022448"/>
    </source>
</evidence>
<feature type="transmembrane region" description="Helical" evidence="7">
    <location>
        <begin position="205"/>
        <end position="223"/>
    </location>
</feature>
<dbReference type="InterPro" id="IPR045621">
    <property type="entry name" value="BPD_transp_1_N"/>
</dbReference>
<comment type="similarity">
    <text evidence="7">Belongs to the binding-protein-dependent transport system permease family.</text>
</comment>
<accession>A0ABV8U2G3</accession>
<evidence type="ECO:0000313" key="9">
    <source>
        <dbReference type="EMBL" id="MFC4337305.1"/>
    </source>
</evidence>
<name>A0ABV8U2G3_9ACTN</name>
<feature type="domain" description="ABC transmembrane type-1" evidence="8">
    <location>
        <begin position="111"/>
        <end position="331"/>
    </location>
</feature>
<evidence type="ECO:0000256" key="5">
    <source>
        <dbReference type="ARBA" id="ARBA00022989"/>
    </source>
</evidence>
<evidence type="ECO:0000256" key="1">
    <source>
        <dbReference type="ARBA" id="ARBA00004651"/>
    </source>
</evidence>
<dbReference type="Proteomes" id="UP001595823">
    <property type="component" value="Unassembled WGS sequence"/>
</dbReference>
<keyword evidence="4 7" id="KW-0812">Transmembrane</keyword>
<evidence type="ECO:0000256" key="6">
    <source>
        <dbReference type="ARBA" id="ARBA00023136"/>
    </source>
</evidence>
<evidence type="ECO:0000256" key="4">
    <source>
        <dbReference type="ARBA" id="ARBA00022692"/>
    </source>
</evidence>
<sequence length="341" mass="37470">MFTYIVRRVLMMIPVLIGATMLAFLLVKATGDPVDNKVIQMEMASGKPVPESTVDAMKAELYTDRSVPEQYWLWLTGIGDTRGDIGILQGEWGPSVKGSATDLGEEFSSRFWVTFRLVLFATIASIGLAIVTGVVSAVRQYHWVDYLLTFVGFIALALPTFWFAELVKEAGIQINKETGSQTFMTNGSGTTGFDGGPWASFVDSLPYLILPTIVLMLTGYASMARYQRASMLEVLNSDYVRLARAKGVRHRTVMRRHALRTALIPIATFAPLGVATAMGGSLVMEKIFGWRGLGTFAMQAINTYDAYAIMGFLLISGVITLLGVLVSDLLYGVLDPRIRYE</sequence>
<dbReference type="PANTHER" id="PTHR30465">
    <property type="entry name" value="INNER MEMBRANE ABC TRANSPORTER"/>
    <property type="match status" value="1"/>
</dbReference>
<keyword evidence="6 7" id="KW-0472">Membrane</keyword>
<evidence type="ECO:0000256" key="3">
    <source>
        <dbReference type="ARBA" id="ARBA00022475"/>
    </source>
</evidence>
<dbReference type="InterPro" id="IPR000515">
    <property type="entry name" value="MetI-like"/>
</dbReference>
<dbReference type="RefSeq" id="WP_380624156.1">
    <property type="nucleotide sequence ID" value="NZ_JBHSDK010000028.1"/>
</dbReference>
<gene>
    <name evidence="9" type="ORF">ACFPET_19065</name>
</gene>
<dbReference type="CDD" id="cd06261">
    <property type="entry name" value="TM_PBP2"/>
    <property type="match status" value="1"/>
</dbReference>
<evidence type="ECO:0000313" key="10">
    <source>
        <dbReference type="Proteomes" id="UP001595823"/>
    </source>
</evidence>
<feature type="transmembrane region" description="Helical" evidence="7">
    <location>
        <begin position="143"/>
        <end position="164"/>
    </location>
</feature>
<dbReference type="PANTHER" id="PTHR30465:SF0">
    <property type="entry name" value="OLIGOPEPTIDE TRANSPORT SYSTEM PERMEASE PROTEIN APPB"/>
    <property type="match status" value="1"/>
</dbReference>
<reference evidence="10" key="1">
    <citation type="journal article" date="2019" name="Int. J. Syst. Evol. Microbiol.">
        <title>The Global Catalogue of Microorganisms (GCM) 10K type strain sequencing project: providing services to taxonomists for standard genome sequencing and annotation.</title>
        <authorList>
            <consortium name="The Broad Institute Genomics Platform"/>
            <consortium name="The Broad Institute Genome Sequencing Center for Infectious Disease"/>
            <person name="Wu L."/>
            <person name="Ma J."/>
        </authorList>
    </citation>
    <scope>NUCLEOTIDE SEQUENCE [LARGE SCALE GENOMIC DNA]</scope>
    <source>
        <strain evidence="10">IBRC-M 10908</strain>
    </source>
</reference>
<keyword evidence="5 7" id="KW-1133">Transmembrane helix</keyword>
<keyword evidence="2 7" id="KW-0813">Transport</keyword>
<feature type="transmembrane region" description="Helical" evidence="7">
    <location>
        <begin position="261"/>
        <end position="284"/>
    </location>
</feature>
<dbReference type="SUPFAM" id="SSF161098">
    <property type="entry name" value="MetI-like"/>
    <property type="match status" value="1"/>
</dbReference>
<dbReference type="Pfam" id="PF19300">
    <property type="entry name" value="BPD_transp_1_N"/>
    <property type="match status" value="1"/>
</dbReference>
<keyword evidence="3" id="KW-1003">Cell membrane</keyword>
<feature type="transmembrane region" description="Helical" evidence="7">
    <location>
        <begin position="304"/>
        <end position="331"/>
    </location>
</feature>
<evidence type="ECO:0000256" key="7">
    <source>
        <dbReference type="RuleBase" id="RU363032"/>
    </source>
</evidence>
<dbReference type="PROSITE" id="PS50928">
    <property type="entry name" value="ABC_TM1"/>
    <property type="match status" value="1"/>
</dbReference>
<comment type="subcellular location">
    <subcellularLocation>
        <location evidence="1 7">Cell membrane</location>
        <topology evidence="1 7">Multi-pass membrane protein</topology>
    </subcellularLocation>
</comment>
<comment type="caution">
    <text evidence="9">The sequence shown here is derived from an EMBL/GenBank/DDBJ whole genome shotgun (WGS) entry which is preliminary data.</text>
</comment>
<dbReference type="InterPro" id="IPR035906">
    <property type="entry name" value="MetI-like_sf"/>
</dbReference>
<keyword evidence="10" id="KW-1185">Reference proteome</keyword>
<dbReference type="EMBL" id="JBHSDK010000028">
    <property type="protein sequence ID" value="MFC4337305.1"/>
    <property type="molecule type" value="Genomic_DNA"/>
</dbReference>